<keyword evidence="3" id="KW-1185">Reference proteome</keyword>
<evidence type="ECO:0008006" key="4">
    <source>
        <dbReference type="Google" id="ProtNLM"/>
    </source>
</evidence>
<dbReference type="EMBL" id="MT711976">
    <property type="protein sequence ID" value="QMP84359.1"/>
    <property type="molecule type" value="Genomic_DNA"/>
</dbReference>
<reference evidence="1 3" key="1">
    <citation type="submission" date="2020-07" db="EMBL/GenBank/DDBJ databases">
        <title>Streptomyces phage Genome sequencing and assembly.</title>
        <authorList>
            <person name="Sharma V."/>
            <person name="Hardy A."/>
            <person name="Frunzke J."/>
        </authorList>
    </citation>
    <scope>NUCLEOTIDE SEQUENCE [LARGE SCALE GENOMIC DNA]</scope>
</reference>
<name>A0A7G4AVU5_9CAUD</name>
<evidence type="ECO:0000313" key="3">
    <source>
        <dbReference type="Proteomes" id="UP000515922"/>
    </source>
</evidence>
<evidence type="ECO:0000313" key="2">
    <source>
        <dbReference type="EMBL" id="QMP84359.1"/>
    </source>
</evidence>
<dbReference type="InterPro" id="IPR017686">
    <property type="entry name" value="Phg/plasmid-like_prot"/>
</dbReference>
<dbReference type="NCBIfam" id="TIGR03299">
    <property type="entry name" value="LGT_TIGR03299"/>
    <property type="match status" value="1"/>
</dbReference>
<dbReference type="InterPro" id="IPR026325">
    <property type="entry name" value="DUF932"/>
</dbReference>
<dbReference type="Proteomes" id="UP000515922">
    <property type="component" value="Segment"/>
</dbReference>
<dbReference type="Pfam" id="PF06067">
    <property type="entry name" value="DUF932"/>
    <property type="match status" value="1"/>
</dbReference>
<evidence type="ECO:0000313" key="1">
    <source>
        <dbReference type="EMBL" id="QMP84135.1"/>
    </source>
</evidence>
<dbReference type="EMBL" id="MT711976">
    <property type="protein sequence ID" value="QMP84135.1"/>
    <property type="molecule type" value="Genomic_DNA"/>
</dbReference>
<accession>A0A7G4AVU5</accession>
<proteinExistence type="predicted"/>
<protein>
    <recommendedName>
        <fullName evidence="4">LGT_TIGR03299, phage/plasmid-like protein TIGR03299</fullName>
    </recommendedName>
</protein>
<organism evidence="1 3">
    <name type="scientific">Streptomyces phage Coruscant</name>
    <dbReference type="NCBI Taxonomy" id="2739834"/>
    <lineage>
        <taxon>Viruses</taxon>
        <taxon>Duplodnaviria</taxon>
        <taxon>Heunggongvirae</taxon>
        <taxon>Uroviricota</taxon>
        <taxon>Caudoviricetes</taxon>
        <taxon>Stanwilliamsviridae</taxon>
        <taxon>Boydwoodruffvirinae</taxon>
        <taxon>Coruscantvirus</taxon>
        <taxon>Coruscantvirus coruscant</taxon>
    </lineage>
</organism>
<gene>
    <name evidence="1" type="ORF">HUN41_00005</name>
    <name evidence="2" type="ORF">HUN41_00271</name>
</gene>
<sequence>MLRLSPCSCKLEISKGSGKALEILFLENSTVSLTCQSAFCRLVTHTTKENVMHGLEIGTRGQVAFASRLEPAWHNLGTVFDGDLTTAEMLDLSYLSGWKVHLKEITRGGRTSKPKFDVLRTNPFDGELDALGIVAERYKVVQNEELFSFGDGILAGGGTWETAGSIKDGAVVFGSLSIGKDIVIGDEDVTKLYLLVNTSHDGSTAVMASTTPVRVVCQNTLNFALRNGVKQQFKMRHTQTIEGRMAAAREALNLSFAYSKVWEKEMNDLYQTVCTKDTFDKMIEQIEGKRPEKDVKGSFKKWDDKRDLLMGIFTDTGDGPKTTLSTAGSMYGALNAFTERIDWYRMPRSGNVDNLFEAASGFTDSVNKEKNRILDIVKGFALAV</sequence>